<proteinExistence type="predicted"/>
<dbReference type="AlphaFoldDB" id="A0AA38VPS9"/>
<dbReference type="InterPro" id="IPR021822">
    <property type="entry name" value="DUF3405"/>
</dbReference>
<feature type="region of interest" description="Disordered" evidence="1">
    <location>
        <begin position="94"/>
        <end position="115"/>
    </location>
</feature>
<gene>
    <name evidence="2" type="ORF">NKR19_g699</name>
</gene>
<name>A0AA38VPS9_9PEZI</name>
<organism evidence="2 3">
    <name type="scientific">Coniochaeta hoffmannii</name>
    <dbReference type="NCBI Taxonomy" id="91930"/>
    <lineage>
        <taxon>Eukaryota</taxon>
        <taxon>Fungi</taxon>
        <taxon>Dikarya</taxon>
        <taxon>Ascomycota</taxon>
        <taxon>Pezizomycotina</taxon>
        <taxon>Sordariomycetes</taxon>
        <taxon>Sordariomycetidae</taxon>
        <taxon>Coniochaetales</taxon>
        <taxon>Coniochaetaceae</taxon>
        <taxon>Coniochaeta</taxon>
    </lineage>
</organism>
<reference evidence="2" key="1">
    <citation type="submission" date="2022-07" db="EMBL/GenBank/DDBJ databases">
        <title>Fungi with potential for degradation of polypropylene.</title>
        <authorList>
            <person name="Gostincar C."/>
        </authorList>
    </citation>
    <scope>NUCLEOTIDE SEQUENCE</scope>
    <source>
        <strain evidence="2">EXF-13287</strain>
    </source>
</reference>
<keyword evidence="3" id="KW-1185">Reference proteome</keyword>
<evidence type="ECO:0000313" key="2">
    <source>
        <dbReference type="EMBL" id="KAJ9165141.1"/>
    </source>
</evidence>
<protein>
    <submittedName>
        <fullName evidence="2">Uncharacterized protein</fullName>
    </submittedName>
</protein>
<dbReference type="Pfam" id="PF11885">
    <property type="entry name" value="DUF3405"/>
    <property type="match status" value="1"/>
</dbReference>
<evidence type="ECO:0000256" key="1">
    <source>
        <dbReference type="SAM" id="MobiDB-lite"/>
    </source>
</evidence>
<sequence length="545" mass="62749">MVSVYRGNQHGFPFPMIGSHEALGLDANVCADRCARWSAYGYEEEDGHPPCPKSIHVNWDKVNWGTLQTQCMEMNANRYRTLVGTVQQTLLRPPGWASSAGDTNHEPPQAEPQREFHSRTAIIVRSWSTMDWTPSHRQYLRSLIMELALHSGGEYQLFLLVDVKVPIDLHDERAIQRLKAETIPAEFHDITVLFNEQVLSNWYPEIEEHTAVYQHLQPIQIFAQLHPDFDFYWQFEMDARNTGHTYHFLEHAISFAKRQPRKYLWERNAYFYIPGAHGTWEDFTHMVDRTLKAREDSTVWGPMPAPGTDIKPVGPSPPLSNPRHENYQWGVGEEADLITFLPIFDARETNWTFPNMTWGVPSDLPRRASPITMWRMSRQLLGVMHDAANDGMAVVSEMSAPTFALLHGLKAVAVPHPIYLDGQWTAREVASILNRGSDPAKINGGADSVWNWDHKWDHVLFRMSFMFTTQTAEDLIRRWLGFEADPNQYTDGSLHRDPQGRFWYDEGRLEEDRFGRLCFPGMFVHTVKNTERVKGKDVGHMAVPV</sequence>
<dbReference type="PANTHER" id="PTHR36205">
    <property type="entry name" value="CHROMOSOME 19, WHOLE GENOME SHOTGUN SEQUENCE"/>
    <property type="match status" value="1"/>
</dbReference>
<dbReference type="Proteomes" id="UP001174691">
    <property type="component" value="Unassembled WGS sequence"/>
</dbReference>
<accession>A0AA38VPS9</accession>
<dbReference type="EMBL" id="JANBVN010000006">
    <property type="protein sequence ID" value="KAJ9165141.1"/>
    <property type="molecule type" value="Genomic_DNA"/>
</dbReference>
<evidence type="ECO:0000313" key="3">
    <source>
        <dbReference type="Proteomes" id="UP001174691"/>
    </source>
</evidence>
<comment type="caution">
    <text evidence="2">The sequence shown here is derived from an EMBL/GenBank/DDBJ whole genome shotgun (WGS) entry which is preliminary data.</text>
</comment>
<dbReference type="PANTHER" id="PTHR36205:SF4">
    <property type="match status" value="1"/>
</dbReference>